<evidence type="ECO:0000313" key="2">
    <source>
        <dbReference type="EMBL" id="KMZ74381.1"/>
    </source>
</evidence>
<reference evidence="3" key="1">
    <citation type="journal article" date="2016" name="Nature">
        <title>The genome of the seagrass Zostera marina reveals angiosperm adaptation to the sea.</title>
        <authorList>
            <person name="Olsen J.L."/>
            <person name="Rouze P."/>
            <person name="Verhelst B."/>
            <person name="Lin Y.-C."/>
            <person name="Bayer T."/>
            <person name="Collen J."/>
            <person name="Dattolo E."/>
            <person name="De Paoli E."/>
            <person name="Dittami S."/>
            <person name="Maumus F."/>
            <person name="Michel G."/>
            <person name="Kersting A."/>
            <person name="Lauritano C."/>
            <person name="Lohaus R."/>
            <person name="Toepel M."/>
            <person name="Tonon T."/>
            <person name="Vanneste K."/>
            <person name="Amirebrahimi M."/>
            <person name="Brakel J."/>
            <person name="Bostroem C."/>
            <person name="Chovatia M."/>
            <person name="Grimwood J."/>
            <person name="Jenkins J.W."/>
            <person name="Jueterbock A."/>
            <person name="Mraz A."/>
            <person name="Stam W.T."/>
            <person name="Tice H."/>
            <person name="Bornberg-Bauer E."/>
            <person name="Green P.J."/>
            <person name="Pearson G.A."/>
            <person name="Procaccini G."/>
            <person name="Duarte C.M."/>
            <person name="Schmutz J."/>
            <person name="Reusch T.B.H."/>
            <person name="Van de Peer Y."/>
        </authorList>
    </citation>
    <scope>NUCLEOTIDE SEQUENCE [LARGE SCALE GENOMIC DNA]</scope>
    <source>
        <strain evidence="3">cv. Finnish</strain>
    </source>
</reference>
<sequence>MIDFIYGSIFICNDRSCNVYIWVAVIDRVAPAESSSPPPVFVVVSSRRSRLRRRSPLPHTSVLKNQESKNSD</sequence>
<organism evidence="2 3">
    <name type="scientific">Zostera marina</name>
    <name type="common">Eelgrass</name>
    <dbReference type="NCBI Taxonomy" id="29655"/>
    <lineage>
        <taxon>Eukaryota</taxon>
        <taxon>Viridiplantae</taxon>
        <taxon>Streptophyta</taxon>
        <taxon>Embryophyta</taxon>
        <taxon>Tracheophyta</taxon>
        <taxon>Spermatophyta</taxon>
        <taxon>Magnoliopsida</taxon>
        <taxon>Liliopsida</taxon>
        <taxon>Zosteraceae</taxon>
        <taxon>Zostera</taxon>
    </lineage>
</organism>
<gene>
    <name evidence="2" type="ORF">ZOSMA_12G00660</name>
</gene>
<feature type="region of interest" description="Disordered" evidence="1">
    <location>
        <begin position="52"/>
        <end position="72"/>
    </location>
</feature>
<dbReference type="Proteomes" id="UP000036987">
    <property type="component" value="Unassembled WGS sequence"/>
</dbReference>
<proteinExistence type="predicted"/>
<evidence type="ECO:0000256" key="1">
    <source>
        <dbReference type="SAM" id="MobiDB-lite"/>
    </source>
</evidence>
<keyword evidence="3" id="KW-1185">Reference proteome</keyword>
<protein>
    <submittedName>
        <fullName evidence="2">Uncharacterized protein</fullName>
    </submittedName>
</protein>
<name>A0A0K9PZD6_ZOSMR</name>
<comment type="caution">
    <text evidence="2">The sequence shown here is derived from an EMBL/GenBank/DDBJ whole genome shotgun (WGS) entry which is preliminary data.</text>
</comment>
<dbReference type="AlphaFoldDB" id="A0A0K9PZD6"/>
<accession>A0A0K9PZD6</accession>
<dbReference type="EMBL" id="LFYR01000338">
    <property type="protein sequence ID" value="KMZ74381.1"/>
    <property type="molecule type" value="Genomic_DNA"/>
</dbReference>
<evidence type="ECO:0000313" key="3">
    <source>
        <dbReference type="Proteomes" id="UP000036987"/>
    </source>
</evidence>